<evidence type="ECO:0000313" key="2">
    <source>
        <dbReference type="Proteomes" id="UP000605784"/>
    </source>
</evidence>
<organism evidence="1 2">
    <name type="scientific">Haloarcula pellucida</name>
    <dbReference type="NCBI Taxonomy" id="1427151"/>
    <lineage>
        <taxon>Archaea</taxon>
        <taxon>Methanobacteriati</taxon>
        <taxon>Methanobacteriota</taxon>
        <taxon>Stenosarchaea group</taxon>
        <taxon>Halobacteria</taxon>
        <taxon>Halobacteriales</taxon>
        <taxon>Haloarculaceae</taxon>
        <taxon>Haloarcula</taxon>
    </lineage>
</organism>
<proteinExistence type="predicted"/>
<dbReference type="Pfam" id="PF20575">
    <property type="entry name" value="HTH_63"/>
    <property type="match status" value="1"/>
</dbReference>
<evidence type="ECO:0000313" key="1">
    <source>
        <dbReference type="EMBL" id="GGN84588.1"/>
    </source>
</evidence>
<dbReference type="Proteomes" id="UP000605784">
    <property type="component" value="Unassembled WGS sequence"/>
</dbReference>
<dbReference type="RefSeq" id="WP_188993437.1">
    <property type="nucleotide sequence ID" value="NZ_BMOU01000001.1"/>
</dbReference>
<dbReference type="InterPro" id="IPR046783">
    <property type="entry name" value="HTH_63"/>
</dbReference>
<protein>
    <submittedName>
        <fullName evidence="1">Uncharacterized protein</fullName>
    </submittedName>
</protein>
<name>A0A830GEV5_9EURY</name>
<sequence>MPTELKQLNETAPDTGGTNRLTVDLWTRRPVCGPRVTVIDRLSSLRAAGTLADFSVATWPDEIVISDRNRHSELLGTIEEFEAWAADNGVSLRPPFETRTASLLVGRSKEVLTTPMLLASLYDGDDVVGVYPCTDGEHNWTVPEFLDALEAEGTVSGAGKAVALPMTDPEST</sequence>
<reference evidence="1" key="1">
    <citation type="journal article" date="2014" name="Int. J. Syst. Evol. Microbiol.">
        <title>Complete genome sequence of Corynebacterium casei LMG S-19264T (=DSM 44701T), isolated from a smear-ripened cheese.</title>
        <authorList>
            <consortium name="US DOE Joint Genome Institute (JGI-PGF)"/>
            <person name="Walter F."/>
            <person name="Albersmeier A."/>
            <person name="Kalinowski J."/>
            <person name="Ruckert C."/>
        </authorList>
    </citation>
    <scope>NUCLEOTIDE SEQUENCE</scope>
    <source>
        <strain evidence="1">JCM 17820</strain>
    </source>
</reference>
<keyword evidence="2" id="KW-1185">Reference proteome</keyword>
<dbReference type="AlphaFoldDB" id="A0A830GEV5"/>
<accession>A0A830GEV5</accession>
<dbReference type="EMBL" id="BMOU01000001">
    <property type="protein sequence ID" value="GGN84588.1"/>
    <property type="molecule type" value="Genomic_DNA"/>
</dbReference>
<reference evidence="1" key="2">
    <citation type="submission" date="2020-09" db="EMBL/GenBank/DDBJ databases">
        <authorList>
            <person name="Sun Q."/>
            <person name="Ohkuma M."/>
        </authorList>
    </citation>
    <scope>NUCLEOTIDE SEQUENCE</scope>
    <source>
        <strain evidence="1">JCM 17820</strain>
    </source>
</reference>
<gene>
    <name evidence="1" type="ORF">GCM10009030_00370</name>
</gene>
<comment type="caution">
    <text evidence="1">The sequence shown here is derived from an EMBL/GenBank/DDBJ whole genome shotgun (WGS) entry which is preliminary data.</text>
</comment>